<keyword evidence="8" id="KW-1185">Reference proteome</keyword>
<evidence type="ECO:0000256" key="1">
    <source>
        <dbReference type="ARBA" id="ARBA00010688"/>
    </source>
</evidence>
<dbReference type="InterPro" id="IPR011611">
    <property type="entry name" value="PfkB_dom"/>
</dbReference>
<dbReference type="OrthoDB" id="9795789at2"/>
<dbReference type="Proteomes" id="UP000198122">
    <property type="component" value="Unassembled WGS sequence"/>
</dbReference>
<feature type="domain" description="Carbohydrate kinase PfkB" evidence="6">
    <location>
        <begin position="8"/>
        <end position="309"/>
    </location>
</feature>
<evidence type="ECO:0000256" key="5">
    <source>
        <dbReference type="ARBA" id="ARBA00022840"/>
    </source>
</evidence>
<dbReference type="AlphaFoldDB" id="A0A212T9A5"/>
<dbReference type="InterPro" id="IPR002173">
    <property type="entry name" value="Carboh/pur_kinase_PfkB_CS"/>
</dbReference>
<keyword evidence="4 7" id="KW-0418">Kinase</keyword>
<dbReference type="GO" id="GO:0016301">
    <property type="term" value="F:kinase activity"/>
    <property type="evidence" value="ECO:0007669"/>
    <property type="project" value="UniProtKB-KW"/>
</dbReference>
<dbReference type="RefSeq" id="WP_088817683.1">
    <property type="nucleotide sequence ID" value="NZ_FYEZ01000001.1"/>
</dbReference>
<evidence type="ECO:0000313" key="7">
    <source>
        <dbReference type="EMBL" id="SNC62608.1"/>
    </source>
</evidence>
<keyword evidence="2" id="KW-0808">Transferase</keyword>
<evidence type="ECO:0000256" key="3">
    <source>
        <dbReference type="ARBA" id="ARBA00022741"/>
    </source>
</evidence>
<organism evidence="7 8">
    <name type="scientific">Kytococcus aerolatus</name>
    <dbReference type="NCBI Taxonomy" id="592308"/>
    <lineage>
        <taxon>Bacteria</taxon>
        <taxon>Bacillati</taxon>
        <taxon>Actinomycetota</taxon>
        <taxon>Actinomycetes</taxon>
        <taxon>Micrococcales</taxon>
        <taxon>Kytococcaceae</taxon>
        <taxon>Kytococcus</taxon>
    </lineage>
</organism>
<dbReference type="PROSITE" id="PS00584">
    <property type="entry name" value="PFKB_KINASES_2"/>
    <property type="match status" value="1"/>
</dbReference>
<dbReference type="PANTHER" id="PTHR43085:SF1">
    <property type="entry name" value="PSEUDOURIDINE KINASE-RELATED"/>
    <property type="match status" value="1"/>
</dbReference>
<dbReference type="Gene3D" id="3.40.1190.20">
    <property type="match status" value="1"/>
</dbReference>
<evidence type="ECO:0000313" key="8">
    <source>
        <dbReference type="Proteomes" id="UP000198122"/>
    </source>
</evidence>
<evidence type="ECO:0000256" key="4">
    <source>
        <dbReference type="ARBA" id="ARBA00022777"/>
    </source>
</evidence>
<dbReference type="GO" id="GO:0005524">
    <property type="term" value="F:ATP binding"/>
    <property type="evidence" value="ECO:0007669"/>
    <property type="project" value="UniProtKB-KW"/>
</dbReference>
<keyword evidence="5" id="KW-0067">ATP-binding</keyword>
<dbReference type="InterPro" id="IPR029056">
    <property type="entry name" value="Ribokinase-like"/>
</dbReference>
<reference evidence="7 8" key="1">
    <citation type="submission" date="2017-06" db="EMBL/GenBank/DDBJ databases">
        <authorList>
            <person name="Kim H.J."/>
            <person name="Triplett B.A."/>
        </authorList>
    </citation>
    <scope>NUCLEOTIDE SEQUENCE [LARGE SCALE GENOMIC DNA]</scope>
    <source>
        <strain evidence="7 8">DSM 22179</strain>
    </source>
</reference>
<comment type="similarity">
    <text evidence="1">Belongs to the carbohydrate kinase PfkB family.</text>
</comment>
<sequence>MPEELPALVVGEALVDLVRPADGGADVEHVGGSPANVARGLARLGHGVVLATHLGADARGDRIEAELAADGVRLTAGSRGAERTSTALATLDTSGAAQYEFALDWQHDASSVDDTGVGHVHTGSIGATLEPGGSQVLGHLHGLRAGHTISYDPNARPTLMGTPAAVRERLEAVTSLADIVKCSDQDLDWFYPELGWQEGAAHLATLGPRLVVVTAGGSGAHVLRPGGAGRRPATFAVAAPPVGVIDTVGAGDSFMAGLLSGLLDAGLLGGAGARAAWASPAAEAAVRTAVARGIATGAWTVQRAGAGGPTRADLDA</sequence>
<dbReference type="Pfam" id="PF00294">
    <property type="entry name" value="PfkB"/>
    <property type="match status" value="1"/>
</dbReference>
<dbReference type="PROSITE" id="PS00583">
    <property type="entry name" value="PFKB_KINASES_1"/>
    <property type="match status" value="1"/>
</dbReference>
<dbReference type="InterPro" id="IPR050306">
    <property type="entry name" value="PfkB_Carbo_kinase"/>
</dbReference>
<evidence type="ECO:0000259" key="6">
    <source>
        <dbReference type="Pfam" id="PF00294"/>
    </source>
</evidence>
<name>A0A212T9A5_9MICO</name>
<dbReference type="PANTHER" id="PTHR43085">
    <property type="entry name" value="HEXOKINASE FAMILY MEMBER"/>
    <property type="match status" value="1"/>
</dbReference>
<dbReference type="EMBL" id="FYEZ01000001">
    <property type="protein sequence ID" value="SNC62608.1"/>
    <property type="molecule type" value="Genomic_DNA"/>
</dbReference>
<gene>
    <name evidence="7" type="ORF">SAMN05445756_0732</name>
</gene>
<evidence type="ECO:0000256" key="2">
    <source>
        <dbReference type="ARBA" id="ARBA00022679"/>
    </source>
</evidence>
<accession>A0A212T9A5</accession>
<proteinExistence type="inferred from homology"/>
<keyword evidence="3" id="KW-0547">Nucleotide-binding</keyword>
<dbReference type="SUPFAM" id="SSF53613">
    <property type="entry name" value="Ribokinase-like"/>
    <property type="match status" value="1"/>
</dbReference>
<protein>
    <submittedName>
        <fullName evidence="7">Fructokinase</fullName>
    </submittedName>
</protein>